<evidence type="ECO:0000313" key="2">
    <source>
        <dbReference type="Proteomes" id="UP000576645"/>
    </source>
</evidence>
<comment type="caution">
    <text evidence="1">The sequence shown here is derived from an EMBL/GenBank/DDBJ whole genome shotgun (WGS) entry which is preliminary data.</text>
</comment>
<proteinExistence type="predicted"/>
<protein>
    <submittedName>
        <fullName evidence="1">Uncharacterized protein</fullName>
    </submittedName>
</protein>
<sequence length="174" mass="20117">MTNHNPLLPRPIPVQYPAQYAGMEEELLERKLVIHDGHWYQAQPKEDGGYDAVLFHPKVHVMEFETKREGSSLKLATPLPVPVSSMAGIQCNLDPDQHFKLLRSTQRYEFDIDGFAVMLIEESPNLEMFGHSLQALQSYERARAHWVEAGKEKEFLKFAEKKHIPENWDVHRAV</sequence>
<organism evidence="1 2">
    <name type="scientific">Vibrio coralliilyticus</name>
    <dbReference type="NCBI Taxonomy" id="190893"/>
    <lineage>
        <taxon>Bacteria</taxon>
        <taxon>Pseudomonadati</taxon>
        <taxon>Pseudomonadota</taxon>
        <taxon>Gammaproteobacteria</taxon>
        <taxon>Vibrionales</taxon>
        <taxon>Vibrionaceae</taxon>
        <taxon>Vibrio</taxon>
    </lineage>
</organism>
<evidence type="ECO:0000313" key="1">
    <source>
        <dbReference type="EMBL" id="NOJ26329.1"/>
    </source>
</evidence>
<name>A0AAP6ZQL6_9VIBR</name>
<dbReference type="EMBL" id="VTXP01000035">
    <property type="protein sequence ID" value="NOJ26329.1"/>
    <property type="molecule type" value="Genomic_DNA"/>
</dbReference>
<dbReference type="Proteomes" id="UP000576645">
    <property type="component" value="Unassembled WGS sequence"/>
</dbReference>
<gene>
    <name evidence="1" type="ORF">F0238_26925</name>
</gene>
<reference evidence="1 2" key="1">
    <citation type="submission" date="2019-09" db="EMBL/GenBank/DDBJ databases">
        <title>Draft genome sequencing and comparative genomics of hatchery-associated Vibrios.</title>
        <authorList>
            <person name="Kehlet-Delgado H."/>
            <person name="Mueller R.S."/>
        </authorList>
    </citation>
    <scope>NUCLEOTIDE SEQUENCE [LARGE SCALE GENOMIC DNA]</scope>
    <source>
        <strain evidence="1 2">09-121-3</strain>
    </source>
</reference>
<accession>A0AAP6ZQL6</accession>
<dbReference type="RefSeq" id="WP_171354340.1">
    <property type="nucleotide sequence ID" value="NZ_VTXP01000035.1"/>
</dbReference>
<dbReference type="AlphaFoldDB" id="A0AAP6ZQL6"/>